<accession>A0AAD6Y2J4</accession>
<dbReference type="Proteomes" id="UP001219525">
    <property type="component" value="Unassembled WGS sequence"/>
</dbReference>
<evidence type="ECO:0000313" key="2">
    <source>
        <dbReference type="Proteomes" id="UP001219525"/>
    </source>
</evidence>
<reference evidence="1" key="1">
    <citation type="submission" date="2023-03" db="EMBL/GenBank/DDBJ databases">
        <title>Massive genome expansion in bonnet fungi (Mycena s.s.) driven by repeated elements and novel gene families across ecological guilds.</title>
        <authorList>
            <consortium name="Lawrence Berkeley National Laboratory"/>
            <person name="Harder C.B."/>
            <person name="Miyauchi S."/>
            <person name="Viragh M."/>
            <person name="Kuo A."/>
            <person name="Thoen E."/>
            <person name="Andreopoulos B."/>
            <person name="Lu D."/>
            <person name="Skrede I."/>
            <person name="Drula E."/>
            <person name="Henrissat B."/>
            <person name="Morin E."/>
            <person name="Kohler A."/>
            <person name="Barry K."/>
            <person name="LaButti K."/>
            <person name="Morin E."/>
            <person name="Salamov A."/>
            <person name="Lipzen A."/>
            <person name="Mereny Z."/>
            <person name="Hegedus B."/>
            <person name="Baldrian P."/>
            <person name="Stursova M."/>
            <person name="Weitz H."/>
            <person name="Taylor A."/>
            <person name="Grigoriev I.V."/>
            <person name="Nagy L.G."/>
            <person name="Martin F."/>
            <person name="Kauserud H."/>
        </authorList>
    </citation>
    <scope>NUCLEOTIDE SEQUENCE</scope>
    <source>
        <strain evidence="1">9144</strain>
    </source>
</reference>
<keyword evidence="2" id="KW-1185">Reference proteome</keyword>
<name>A0AAD6Y2J4_9AGAR</name>
<dbReference type="AlphaFoldDB" id="A0AAD6Y2J4"/>
<proteinExistence type="predicted"/>
<comment type="caution">
    <text evidence="1">The sequence shown here is derived from an EMBL/GenBank/DDBJ whole genome shotgun (WGS) entry which is preliminary data.</text>
</comment>
<protein>
    <submittedName>
        <fullName evidence="1">Uncharacterized protein</fullName>
    </submittedName>
</protein>
<sequence>MLVGACAGSVSTTVAPHYHAQGRFDARCRCCPAPSLVRSRGLDFDARRRRRLAMPRGVALLQGTRCKVYACYGLLTCPPAHPTACPLTRLPAHSPHRLLAHPTTCERSPARSGSACPRRPAHACLTACAPDRQHACSPDCQHARCVLAVGRTSRR</sequence>
<gene>
    <name evidence="1" type="ORF">GGX14DRAFT_577189</name>
</gene>
<dbReference type="EMBL" id="JARJCW010000107">
    <property type="protein sequence ID" value="KAJ7193565.1"/>
    <property type="molecule type" value="Genomic_DNA"/>
</dbReference>
<evidence type="ECO:0000313" key="1">
    <source>
        <dbReference type="EMBL" id="KAJ7193565.1"/>
    </source>
</evidence>
<organism evidence="1 2">
    <name type="scientific">Mycena pura</name>
    <dbReference type="NCBI Taxonomy" id="153505"/>
    <lineage>
        <taxon>Eukaryota</taxon>
        <taxon>Fungi</taxon>
        <taxon>Dikarya</taxon>
        <taxon>Basidiomycota</taxon>
        <taxon>Agaricomycotina</taxon>
        <taxon>Agaricomycetes</taxon>
        <taxon>Agaricomycetidae</taxon>
        <taxon>Agaricales</taxon>
        <taxon>Marasmiineae</taxon>
        <taxon>Mycenaceae</taxon>
        <taxon>Mycena</taxon>
    </lineage>
</organism>